<organism evidence="1 2">
    <name type="scientific">Araneus ventricosus</name>
    <name type="common">Orbweaver spider</name>
    <name type="synonym">Epeira ventricosa</name>
    <dbReference type="NCBI Taxonomy" id="182803"/>
    <lineage>
        <taxon>Eukaryota</taxon>
        <taxon>Metazoa</taxon>
        <taxon>Ecdysozoa</taxon>
        <taxon>Arthropoda</taxon>
        <taxon>Chelicerata</taxon>
        <taxon>Arachnida</taxon>
        <taxon>Araneae</taxon>
        <taxon>Araneomorphae</taxon>
        <taxon>Entelegynae</taxon>
        <taxon>Araneoidea</taxon>
        <taxon>Araneidae</taxon>
        <taxon>Araneus</taxon>
    </lineage>
</organism>
<evidence type="ECO:0000313" key="1">
    <source>
        <dbReference type="EMBL" id="GBN34447.1"/>
    </source>
</evidence>
<dbReference type="Proteomes" id="UP000499080">
    <property type="component" value="Unassembled WGS sequence"/>
</dbReference>
<accession>A0A4Y2N8J2</accession>
<sequence length="126" mass="14634">MADYLSRATYKKESKSQDQITIELHAIEAKYLAFNIEAMSIQDLIKNQEEDSYCQNIKDKLKSGFVFAQKSPVFFIRDDLLLCYRNSGPFETYLGTIIFRKPRTTSYEPFETSLRTRVFSGHPMAP</sequence>
<dbReference type="EMBL" id="BGPR01008538">
    <property type="protein sequence ID" value="GBN34447.1"/>
    <property type="molecule type" value="Genomic_DNA"/>
</dbReference>
<keyword evidence="2" id="KW-1185">Reference proteome</keyword>
<protein>
    <submittedName>
        <fullName evidence="1">Uncharacterized protein</fullName>
    </submittedName>
</protein>
<proteinExistence type="predicted"/>
<dbReference type="AlphaFoldDB" id="A0A4Y2N8J2"/>
<name>A0A4Y2N8J2_ARAVE</name>
<reference evidence="1 2" key="1">
    <citation type="journal article" date="2019" name="Sci. Rep.">
        <title>Orb-weaving spider Araneus ventricosus genome elucidates the spidroin gene catalogue.</title>
        <authorList>
            <person name="Kono N."/>
            <person name="Nakamura H."/>
            <person name="Ohtoshi R."/>
            <person name="Moran D.A.P."/>
            <person name="Shinohara A."/>
            <person name="Yoshida Y."/>
            <person name="Fujiwara M."/>
            <person name="Mori M."/>
            <person name="Tomita M."/>
            <person name="Arakawa K."/>
        </authorList>
    </citation>
    <scope>NUCLEOTIDE SEQUENCE [LARGE SCALE GENOMIC DNA]</scope>
</reference>
<dbReference type="OrthoDB" id="420169at2759"/>
<gene>
    <name evidence="1" type="ORF">AVEN_197194_1</name>
</gene>
<evidence type="ECO:0000313" key="2">
    <source>
        <dbReference type="Proteomes" id="UP000499080"/>
    </source>
</evidence>
<comment type="caution">
    <text evidence="1">The sequence shown here is derived from an EMBL/GenBank/DDBJ whole genome shotgun (WGS) entry which is preliminary data.</text>
</comment>